<feature type="non-terminal residue" evidence="1">
    <location>
        <position position="1"/>
    </location>
</feature>
<evidence type="ECO:0000313" key="2">
    <source>
        <dbReference type="Proteomes" id="UP000656804"/>
    </source>
</evidence>
<keyword evidence="2" id="KW-1185">Reference proteome</keyword>
<gene>
    <name evidence="1" type="ORF">ISG29_20350</name>
</gene>
<dbReference type="EMBL" id="JADIVZ010000024">
    <property type="protein sequence ID" value="MBF4164020.1"/>
    <property type="molecule type" value="Genomic_DNA"/>
</dbReference>
<evidence type="ECO:0008006" key="3">
    <source>
        <dbReference type="Google" id="ProtNLM"/>
    </source>
</evidence>
<dbReference type="Proteomes" id="UP000656804">
    <property type="component" value="Unassembled WGS sequence"/>
</dbReference>
<dbReference type="AlphaFoldDB" id="A0A930V3I5"/>
<evidence type="ECO:0000313" key="1">
    <source>
        <dbReference type="EMBL" id="MBF4164020.1"/>
    </source>
</evidence>
<reference evidence="1" key="1">
    <citation type="submission" date="2020-11" db="EMBL/GenBank/DDBJ databases">
        <title>Nocardioides sp. CBS4Y-1, whole genome shotgun sequence.</title>
        <authorList>
            <person name="Tuo L."/>
        </authorList>
    </citation>
    <scope>NUCLEOTIDE SEQUENCE</scope>
    <source>
        <strain evidence="1">CBS4Y-1</strain>
    </source>
</reference>
<organism evidence="1 2">
    <name type="scientific">Nocardioides acrostichi</name>
    <dbReference type="NCBI Taxonomy" id="2784339"/>
    <lineage>
        <taxon>Bacteria</taxon>
        <taxon>Bacillati</taxon>
        <taxon>Actinomycetota</taxon>
        <taxon>Actinomycetes</taxon>
        <taxon>Propionibacteriales</taxon>
        <taxon>Nocardioidaceae</taxon>
        <taxon>Nocardioides</taxon>
    </lineage>
</organism>
<protein>
    <recommendedName>
        <fullName evidence="3">HNH endonuclease</fullName>
    </recommendedName>
</protein>
<sequence length="256" mass="28341">EQIDGSVKHAAAQIAATESDLPVDETRVQAVLRLLTSTPVQETAPAPKVDVWVHLPFDPRDLAENPETGLIVQQPRTTRTGGAATGVQPVSEAWVRDTLGPTARFTIRPVFYPREQAPVDAYEIPTRTRKAVELLTPADCFPYASATLTTGTQLQLDHTQPYQAQGPPGQTAVENLGPLSVTHHRIKTHGRWHVVQPIPGIYLWTDPHNHHYLIDHTGTRPLPTTPRARARPKPLVAEIYRPMPHLDLDLDYPHAS</sequence>
<comment type="caution">
    <text evidence="1">The sequence shown here is derived from an EMBL/GenBank/DDBJ whole genome shotgun (WGS) entry which is preliminary data.</text>
</comment>
<name>A0A930V3I5_9ACTN</name>
<accession>A0A930V3I5</accession>
<proteinExistence type="predicted"/>